<proteinExistence type="predicted"/>
<protein>
    <submittedName>
        <fullName evidence="3">Uncharacterized protein</fullName>
    </submittedName>
</protein>
<sequence length="89" mass="9382">MTDRPRRPFDATWLPFGILIGTMLGIGVGIELLGNIWAGGAVGVGLGLAIGIALGLRGRRGPSAEESEDAIIDAAEREAARRRDPRSDD</sequence>
<dbReference type="EMBL" id="JBHUFL010000002">
    <property type="protein sequence ID" value="MFD1835291.1"/>
    <property type="molecule type" value="Genomic_DNA"/>
</dbReference>
<keyword evidence="4" id="KW-1185">Reference proteome</keyword>
<keyword evidence="2" id="KW-1133">Transmembrane helix</keyword>
<feature type="compositionally biased region" description="Basic and acidic residues" evidence="1">
    <location>
        <begin position="74"/>
        <end position="89"/>
    </location>
</feature>
<dbReference type="Proteomes" id="UP001597280">
    <property type="component" value="Unassembled WGS sequence"/>
</dbReference>
<evidence type="ECO:0000313" key="4">
    <source>
        <dbReference type="Proteomes" id="UP001597280"/>
    </source>
</evidence>
<keyword evidence="2" id="KW-0812">Transmembrane</keyword>
<name>A0ABW4Q0Q8_9MICO</name>
<accession>A0ABW4Q0Q8</accession>
<organism evidence="3 4">
    <name type="scientific">Brachybacterium rhamnosum</name>
    <dbReference type="NCBI Taxonomy" id="173361"/>
    <lineage>
        <taxon>Bacteria</taxon>
        <taxon>Bacillati</taxon>
        <taxon>Actinomycetota</taxon>
        <taxon>Actinomycetes</taxon>
        <taxon>Micrococcales</taxon>
        <taxon>Dermabacteraceae</taxon>
        <taxon>Brachybacterium</taxon>
    </lineage>
</organism>
<evidence type="ECO:0000256" key="2">
    <source>
        <dbReference type="SAM" id="Phobius"/>
    </source>
</evidence>
<evidence type="ECO:0000256" key="1">
    <source>
        <dbReference type="SAM" id="MobiDB-lite"/>
    </source>
</evidence>
<feature type="transmembrane region" description="Helical" evidence="2">
    <location>
        <begin position="36"/>
        <end position="56"/>
    </location>
</feature>
<dbReference type="RefSeq" id="WP_343904404.1">
    <property type="nucleotide sequence ID" value="NZ_BAAAIS010000002.1"/>
</dbReference>
<comment type="caution">
    <text evidence="3">The sequence shown here is derived from an EMBL/GenBank/DDBJ whole genome shotgun (WGS) entry which is preliminary data.</text>
</comment>
<evidence type="ECO:0000313" key="3">
    <source>
        <dbReference type="EMBL" id="MFD1835291.1"/>
    </source>
</evidence>
<feature type="transmembrane region" description="Helical" evidence="2">
    <location>
        <begin position="12"/>
        <end position="30"/>
    </location>
</feature>
<keyword evidence="2" id="KW-0472">Membrane</keyword>
<gene>
    <name evidence="3" type="ORF">ACFSDA_09415</name>
</gene>
<feature type="region of interest" description="Disordered" evidence="1">
    <location>
        <begin position="59"/>
        <end position="89"/>
    </location>
</feature>
<reference evidence="4" key="1">
    <citation type="journal article" date="2019" name="Int. J. Syst. Evol. Microbiol.">
        <title>The Global Catalogue of Microorganisms (GCM) 10K type strain sequencing project: providing services to taxonomists for standard genome sequencing and annotation.</title>
        <authorList>
            <consortium name="The Broad Institute Genomics Platform"/>
            <consortium name="The Broad Institute Genome Sequencing Center for Infectious Disease"/>
            <person name="Wu L."/>
            <person name="Ma J."/>
        </authorList>
    </citation>
    <scope>NUCLEOTIDE SEQUENCE [LARGE SCALE GENOMIC DNA]</scope>
    <source>
        <strain evidence="4">JCM 11650</strain>
    </source>
</reference>